<dbReference type="InterPro" id="IPR001348">
    <property type="entry name" value="ATP_PRibTrfase_HisG"/>
</dbReference>
<evidence type="ECO:0000256" key="5">
    <source>
        <dbReference type="ARBA" id="ARBA00022490"/>
    </source>
</evidence>
<comment type="pathway">
    <text evidence="3">Amino-acid biosynthesis; L-histidine biosynthesis; L-histidine from 5-phospho-alpha-D-ribose 1-diphosphate: step 1/9.</text>
</comment>
<evidence type="ECO:0000256" key="4">
    <source>
        <dbReference type="ARBA" id="ARBA00011946"/>
    </source>
</evidence>
<dbReference type="RefSeq" id="WP_142191271.1">
    <property type="nucleotide sequence ID" value="NZ_BMSU01000006.1"/>
</dbReference>
<feature type="domain" description="ATP phosphoribosyltransferase catalytic" evidence="14">
    <location>
        <begin position="51"/>
        <end position="212"/>
    </location>
</feature>
<keyword evidence="9" id="KW-0547">Nucleotide-binding</keyword>
<sequence>MLSLVLPKGSSLEQRTLDLFATAGLEIRRAAARSQRATIDYGGPIRVVFCKPREIPAVVASGAFDVGLTGADWIEESEAKVDTLASFAFAKTSDAPWRLVLAVPTDHPATDVRDLPDGTRVATEYVNIGRRFFEEAGLHADIVRSYGATEAKIPELADAVIDVVETGDSLRHNGLRVLRTVRTCTSQVIAGPHTLADPSKRERVHNVVRLLRAAAAGTRRTMITVRVPEQSLHTVTPLMPAGSWRAGTDLAEAGVVVLQGLAPHTELLQTTDALLAAGALDITESDIRKTVPAPHTAC</sequence>
<comment type="subcellular location">
    <subcellularLocation>
        <location evidence="2">Cytoplasm</location>
    </subcellularLocation>
</comment>
<keyword evidence="11" id="KW-0368">Histidine biosynthesis</keyword>
<gene>
    <name evidence="15" type="ORF">FHS33_002869</name>
</gene>
<reference evidence="15 16" key="1">
    <citation type="submission" date="2020-08" db="EMBL/GenBank/DDBJ databases">
        <title>Genomic Encyclopedia of Type Strains, Phase III (KMG-III): the genomes of soil and plant-associated and newly described type strains.</title>
        <authorList>
            <person name="Whitman W."/>
        </authorList>
    </citation>
    <scope>NUCLEOTIDE SEQUENCE [LARGE SCALE GENOMIC DNA]</scope>
    <source>
        <strain evidence="15 16">CECT 3271</strain>
    </source>
</reference>
<dbReference type="EC" id="2.4.2.17" evidence="4 13"/>
<dbReference type="PANTHER" id="PTHR21403:SF10">
    <property type="entry name" value="ATP PHOSPHORIBOSYLTRANSFERASE"/>
    <property type="match status" value="1"/>
</dbReference>
<evidence type="ECO:0000256" key="13">
    <source>
        <dbReference type="NCBIfam" id="TIGR00070"/>
    </source>
</evidence>
<protein>
    <recommendedName>
        <fullName evidence="4 13">ATP phosphoribosyltransferase</fullName>
        <ecNumber evidence="4 13">2.4.2.17</ecNumber>
    </recommendedName>
</protein>
<evidence type="ECO:0000313" key="16">
    <source>
        <dbReference type="Proteomes" id="UP000530412"/>
    </source>
</evidence>
<dbReference type="GO" id="GO:0005737">
    <property type="term" value="C:cytoplasm"/>
    <property type="evidence" value="ECO:0007669"/>
    <property type="project" value="UniProtKB-SubCell"/>
</dbReference>
<keyword evidence="8 15" id="KW-0808">Transferase</keyword>
<keyword evidence="6" id="KW-0028">Amino-acid biosynthesis</keyword>
<evidence type="ECO:0000256" key="11">
    <source>
        <dbReference type="ARBA" id="ARBA00023102"/>
    </source>
</evidence>
<proteinExistence type="predicted"/>
<evidence type="ECO:0000256" key="12">
    <source>
        <dbReference type="ARBA" id="ARBA00024861"/>
    </source>
</evidence>
<name>A0AA40SE00_9ACTN</name>
<comment type="function">
    <text evidence="12">Catalyzes the condensation of ATP and 5-phosphoribose 1-diphosphate to form N'-(5'-phosphoribosyl)-ATP (PR-ATP). Has a crucial role in the pathway because the rate of histidine biosynthesis seems to be controlled primarily by regulation of HisG enzymatic activity.</text>
</comment>
<dbReference type="EMBL" id="JACJIE010000005">
    <property type="protein sequence ID" value="MBA8944431.1"/>
    <property type="molecule type" value="Genomic_DNA"/>
</dbReference>
<dbReference type="GO" id="GO:0003879">
    <property type="term" value="F:ATP phosphoribosyltransferase activity"/>
    <property type="evidence" value="ECO:0007669"/>
    <property type="project" value="UniProtKB-UniRule"/>
</dbReference>
<dbReference type="Pfam" id="PF01634">
    <property type="entry name" value="HisG"/>
    <property type="match status" value="1"/>
</dbReference>
<evidence type="ECO:0000259" key="14">
    <source>
        <dbReference type="Pfam" id="PF01634"/>
    </source>
</evidence>
<accession>A0AA40SE00</accession>
<comment type="catalytic activity">
    <reaction evidence="1">
        <text>1-(5-phospho-beta-D-ribosyl)-ATP + diphosphate = 5-phospho-alpha-D-ribose 1-diphosphate + ATP</text>
        <dbReference type="Rhea" id="RHEA:18473"/>
        <dbReference type="ChEBI" id="CHEBI:30616"/>
        <dbReference type="ChEBI" id="CHEBI:33019"/>
        <dbReference type="ChEBI" id="CHEBI:58017"/>
        <dbReference type="ChEBI" id="CHEBI:73183"/>
        <dbReference type="EC" id="2.4.2.17"/>
    </reaction>
</comment>
<evidence type="ECO:0000313" key="15">
    <source>
        <dbReference type="EMBL" id="MBA8944431.1"/>
    </source>
</evidence>
<keyword evidence="7 15" id="KW-0328">Glycosyltransferase</keyword>
<dbReference type="AlphaFoldDB" id="A0AA40SE00"/>
<evidence type="ECO:0000256" key="6">
    <source>
        <dbReference type="ARBA" id="ARBA00022605"/>
    </source>
</evidence>
<evidence type="ECO:0000256" key="9">
    <source>
        <dbReference type="ARBA" id="ARBA00022741"/>
    </source>
</evidence>
<dbReference type="PANTHER" id="PTHR21403">
    <property type="entry name" value="ATP PHOSPHORIBOSYLTRANSFERASE ATP-PRTASE"/>
    <property type="match status" value="1"/>
</dbReference>
<dbReference type="InterPro" id="IPR013820">
    <property type="entry name" value="ATP_PRibTrfase_cat"/>
</dbReference>
<comment type="caution">
    <text evidence="15">The sequence shown here is derived from an EMBL/GenBank/DDBJ whole genome shotgun (WGS) entry which is preliminary data.</text>
</comment>
<organism evidence="15 16">
    <name type="scientific">Streptomyces calvus</name>
    <dbReference type="NCBI Taxonomy" id="67282"/>
    <lineage>
        <taxon>Bacteria</taxon>
        <taxon>Bacillati</taxon>
        <taxon>Actinomycetota</taxon>
        <taxon>Actinomycetes</taxon>
        <taxon>Kitasatosporales</taxon>
        <taxon>Streptomycetaceae</taxon>
        <taxon>Streptomyces</taxon>
    </lineage>
</organism>
<dbReference type="Gene3D" id="3.40.190.10">
    <property type="entry name" value="Periplasmic binding protein-like II"/>
    <property type="match status" value="2"/>
</dbReference>
<dbReference type="SUPFAM" id="SSF53850">
    <property type="entry name" value="Periplasmic binding protein-like II"/>
    <property type="match status" value="1"/>
</dbReference>
<evidence type="ECO:0000256" key="10">
    <source>
        <dbReference type="ARBA" id="ARBA00022840"/>
    </source>
</evidence>
<evidence type="ECO:0000256" key="8">
    <source>
        <dbReference type="ARBA" id="ARBA00022679"/>
    </source>
</evidence>
<evidence type="ECO:0000256" key="3">
    <source>
        <dbReference type="ARBA" id="ARBA00004667"/>
    </source>
</evidence>
<dbReference type="Proteomes" id="UP000530412">
    <property type="component" value="Unassembled WGS sequence"/>
</dbReference>
<keyword evidence="5" id="KW-0963">Cytoplasm</keyword>
<dbReference type="GO" id="GO:0005524">
    <property type="term" value="F:ATP binding"/>
    <property type="evidence" value="ECO:0007669"/>
    <property type="project" value="UniProtKB-KW"/>
</dbReference>
<evidence type="ECO:0000256" key="2">
    <source>
        <dbReference type="ARBA" id="ARBA00004496"/>
    </source>
</evidence>
<keyword evidence="10" id="KW-0067">ATP-binding</keyword>
<evidence type="ECO:0000256" key="1">
    <source>
        <dbReference type="ARBA" id="ARBA00000915"/>
    </source>
</evidence>
<evidence type="ECO:0000256" key="7">
    <source>
        <dbReference type="ARBA" id="ARBA00022676"/>
    </source>
</evidence>
<dbReference type="NCBIfam" id="TIGR00070">
    <property type="entry name" value="hisG"/>
    <property type="match status" value="1"/>
</dbReference>
<dbReference type="GO" id="GO:0000105">
    <property type="term" value="P:L-histidine biosynthetic process"/>
    <property type="evidence" value="ECO:0007669"/>
    <property type="project" value="UniProtKB-UniRule"/>
</dbReference>